<sequence>MGWIPFCFLFIIAEGICGWNSYRRFSEFLSQHSQIQDDVVRSIGWFNNDTGELYSYGSFSLVTNNTVSYGILIVSYIIIIFCSLAVYVRLKLQVSALHYTDVKIYRQTSITLFMEALIPFVIVVVPILANLLAVSFKYSTAWLDSLLVTIAVLGPFFNSITKLTVIKVYRNTVLTWLHIRRPKVVNLSSINRNSQVQNSKLQDNLVNDTTHAKMCSIH</sequence>
<organism evidence="1 2">
    <name type="scientific">Panagrolaimus sp. JU765</name>
    <dbReference type="NCBI Taxonomy" id="591449"/>
    <lineage>
        <taxon>Eukaryota</taxon>
        <taxon>Metazoa</taxon>
        <taxon>Ecdysozoa</taxon>
        <taxon>Nematoda</taxon>
        <taxon>Chromadorea</taxon>
        <taxon>Rhabditida</taxon>
        <taxon>Tylenchina</taxon>
        <taxon>Panagrolaimomorpha</taxon>
        <taxon>Panagrolaimoidea</taxon>
        <taxon>Panagrolaimidae</taxon>
        <taxon>Panagrolaimus</taxon>
    </lineage>
</organism>
<evidence type="ECO:0000313" key="2">
    <source>
        <dbReference type="WBParaSite" id="JU765_v2.g6370.t1"/>
    </source>
</evidence>
<name>A0AC34RF45_9BILA</name>
<evidence type="ECO:0000313" key="1">
    <source>
        <dbReference type="Proteomes" id="UP000887576"/>
    </source>
</evidence>
<reference evidence="2" key="1">
    <citation type="submission" date="2022-11" db="UniProtKB">
        <authorList>
            <consortium name="WormBaseParasite"/>
        </authorList>
    </citation>
    <scope>IDENTIFICATION</scope>
</reference>
<dbReference type="WBParaSite" id="JU765_v2.g6370.t1">
    <property type="protein sequence ID" value="JU765_v2.g6370.t1"/>
    <property type="gene ID" value="JU765_v2.g6370"/>
</dbReference>
<protein>
    <submittedName>
        <fullName evidence="2">G protein-coupled receptor</fullName>
    </submittedName>
</protein>
<dbReference type="Proteomes" id="UP000887576">
    <property type="component" value="Unplaced"/>
</dbReference>
<accession>A0AC34RF45</accession>
<proteinExistence type="predicted"/>